<feature type="transmembrane region" description="Helical" evidence="1">
    <location>
        <begin position="126"/>
        <end position="146"/>
    </location>
</feature>
<organism evidence="2 4">
    <name type="scientific">Candidatus Chlorohelix allophototropha</name>
    <dbReference type="NCBI Taxonomy" id="3003348"/>
    <lineage>
        <taxon>Bacteria</taxon>
        <taxon>Bacillati</taxon>
        <taxon>Chloroflexota</taxon>
        <taxon>Chloroflexia</taxon>
        <taxon>Candidatus Chloroheliales</taxon>
        <taxon>Candidatus Chloroheliaceae</taxon>
        <taxon>Candidatus Chlorohelix</taxon>
    </lineage>
</organism>
<reference evidence="3" key="2">
    <citation type="journal article" date="2024" name="Nature">
        <title>Anoxygenic phototroph of the Chloroflexota uses a type I reaction centre.</title>
        <authorList>
            <person name="Tsuji J.M."/>
            <person name="Shaw N.A."/>
            <person name="Nagashima S."/>
            <person name="Venkiteswaran J.J."/>
            <person name="Schiff S.L."/>
            <person name="Watanabe T."/>
            <person name="Fukui M."/>
            <person name="Hanada S."/>
            <person name="Tank M."/>
            <person name="Neufeld J.D."/>
        </authorList>
    </citation>
    <scope>NUCLEOTIDE SEQUENCE</scope>
    <source>
        <strain evidence="3">L227-S17</strain>
    </source>
</reference>
<reference evidence="2 4" key="1">
    <citation type="submission" date="2020-06" db="EMBL/GenBank/DDBJ databases">
        <title>Anoxygenic phototrophic Chloroflexota member uses a Type I reaction center.</title>
        <authorList>
            <person name="Tsuji J.M."/>
            <person name="Shaw N.A."/>
            <person name="Nagashima S."/>
            <person name="Venkiteswaran J."/>
            <person name="Schiff S.L."/>
            <person name="Hanada S."/>
            <person name="Tank M."/>
            <person name="Neufeld J.D."/>
        </authorList>
    </citation>
    <scope>NUCLEOTIDE SEQUENCE [LARGE SCALE GENOMIC DNA]</scope>
    <source>
        <strain evidence="2">L227-S17</strain>
    </source>
</reference>
<gene>
    <name evidence="2" type="ORF">HXX08_15385</name>
    <name evidence="3" type="ORF">OZ401_002758</name>
</gene>
<evidence type="ECO:0000313" key="5">
    <source>
        <dbReference type="Proteomes" id="UP001431572"/>
    </source>
</evidence>
<keyword evidence="1" id="KW-0472">Membrane</keyword>
<dbReference type="Proteomes" id="UP000521676">
    <property type="component" value="Unassembled WGS sequence"/>
</dbReference>
<dbReference type="AlphaFoldDB" id="A0A8T7M598"/>
<dbReference type="EMBL" id="CP128400">
    <property type="protein sequence ID" value="WJW69162.1"/>
    <property type="molecule type" value="Genomic_DNA"/>
</dbReference>
<dbReference type="RefSeq" id="WP_341471050.1">
    <property type="nucleotide sequence ID" value="NZ_CP128400.1"/>
</dbReference>
<dbReference type="Proteomes" id="UP001431572">
    <property type="component" value="Chromosome 2"/>
</dbReference>
<feature type="transmembrane region" description="Helical" evidence="1">
    <location>
        <begin position="82"/>
        <end position="106"/>
    </location>
</feature>
<keyword evidence="5" id="KW-1185">Reference proteome</keyword>
<sequence length="152" mass="16316">MNIPRFLDHFLPAALLALLPVDILVGIIKGLYPTQASLSIWLGSALGVMLLRGLANPRHAKVIESGDPELVADAVVNRQLNFGLGATLLGLSLVMVFFGLVMVAILPVRPLPFSNLTLAKGVELGFILLFNLMIGGLEAFAVRIYLMGRAKL</sequence>
<evidence type="ECO:0000256" key="1">
    <source>
        <dbReference type="SAM" id="Phobius"/>
    </source>
</evidence>
<keyword evidence="1" id="KW-1133">Transmembrane helix</keyword>
<evidence type="ECO:0000313" key="3">
    <source>
        <dbReference type="EMBL" id="WJW69162.1"/>
    </source>
</evidence>
<keyword evidence="1" id="KW-0812">Transmembrane</keyword>
<dbReference type="EMBL" id="JACATZ010000003">
    <property type="protein sequence ID" value="NWJ47244.1"/>
    <property type="molecule type" value="Genomic_DNA"/>
</dbReference>
<protein>
    <submittedName>
        <fullName evidence="2">Uncharacterized protein</fullName>
    </submittedName>
</protein>
<accession>A0A8T7M598</accession>
<evidence type="ECO:0000313" key="4">
    <source>
        <dbReference type="Proteomes" id="UP000521676"/>
    </source>
</evidence>
<feature type="transmembrane region" description="Helical" evidence="1">
    <location>
        <begin position="12"/>
        <end position="32"/>
    </location>
</feature>
<proteinExistence type="predicted"/>
<name>A0A8T7M598_9CHLR</name>
<evidence type="ECO:0000313" key="2">
    <source>
        <dbReference type="EMBL" id="NWJ47244.1"/>
    </source>
</evidence>